<dbReference type="EMBL" id="CM042011">
    <property type="protein sequence ID" value="KAI3764711.1"/>
    <property type="molecule type" value="Genomic_DNA"/>
</dbReference>
<sequence length="105" mass="12089">MGTRVYRYEIIFIPLPFTILRFRANSLSVQFPLLPSNRAIEESTPHLQSRDDDRFCNRETTAAAEVHCCPSSRQRPPSLSVSAVDTTTVCHRWKLAAYNRHLSLR</sequence>
<evidence type="ECO:0000313" key="2">
    <source>
        <dbReference type="Proteomes" id="UP001055811"/>
    </source>
</evidence>
<gene>
    <name evidence="1" type="ORF">L2E82_14724</name>
</gene>
<evidence type="ECO:0000313" key="1">
    <source>
        <dbReference type="EMBL" id="KAI3764711.1"/>
    </source>
</evidence>
<name>A0ACB9F1Y9_CICIN</name>
<organism evidence="1 2">
    <name type="scientific">Cichorium intybus</name>
    <name type="common">Chicory</name>
    <dbReference type="NCBI Taxonomy" id="13427"/>
    <lineage>
        <taxon>Eukaryota</taxon>
        <taxon>Viridiplantae</taxon>
        <taxon>Streptophyta</taxon>
        <taxon>Embryophyta</taxon>
        <taxon>Tracheophyta</taxon>
        <taxon>Spermatophyta</taxon>
        <taxon>Magnoliopsida</taxon>
        <taxon>eudicotyledons</taxon>
        <taxon>Gunneridae</taxon>
        <taxon>Pentapetalae</taxon>
        <taxon>asterids</taxon>
        <taxon>campanulids</taxon>
        <taxon>Asterales</taxon>
        <taxon>Asteraceae</taxon>
        <taxon>Cichorioideae</taxon>
        <taxon>Cichorieae</taxon>
        <taxon>Cichoriinae</taxon>
        <taxon>Cichorium</taxon>
    </lineage>
</organism>
<reference evidence="2" key="1">
    <citation type="journal article" date="2022" name="Mol. Ecol. Resour.">
        <title>The genomes of chicory, endive, great burdock and yacon provide insights into Asteraceae palaeo-polyploidization history and plant inulin production.</title>
        <authorList>
            <person name="Fan W."/>
            <person name="Wang S."/>
            <person name="Wang H."/>
            <person name="Wang A."/>
            <person name="Jiang F."/>
            <person name="Liu H."/>
            <person name="Zhao H."/>
            <person name="Xu D."/>
            <person name="Zhang Y."/>
        </authorList>
    </citation>
    <scope>NUCLEOTIDE SEQUENCE [LARGE SCALE GENOMIC DNA]</scope>
    <source>
        <strain evidence="2">cv. Punajuju</strain>
    </source>
</reference>
<keyword evidence="2" id="KW-1185">Reference proteome</keyword>
<comment type="caution">
    <text evidence="1">The sequence shown here is derived from an EMBL/GenBank/DDBJ whole genome shotgun (WGS) entry which is preliminary data.</text>
</comment>
<protein>
    <submittedName>
        <fullName evidence="1">Uncharacterized protein</fullName>
    </submittedName>
</protein>
<dbReference type="Proteomes" id="UP001055811">
    <property type="component" value="Linkage Group LG03"/>
</dbReference>
<proteinExistence type="predicted"/>
<reference evidence="1 2" key="2">
    <citation type="journal article" date="2022" name="Mol. Ecol. Resour.">
        <title>The genomes of chicory, endive, great burdock and yacon provide insights into Asteraceae paleo-polyploidization history and plant inulin production.</title>
        <authorList>
            <person name="Fan W."/>
            <person name="Wang S."/>
            <person name="Wang H."/>
            <person name="Wang A."/>
            <person name="Jiang F."/>
            <person name="Liu H."/>
            <person name="Zhao H."/>
            <person name="Xu D."/>
            <person name="Zhang Y."/>
        </authorList>
    </citation>
    <scope>NUCLEOTIDE SEQUENCE [LARGE SCALE GENOMIC DNA]</scope>
    <source>
        <strain evidence="2">cv. Punajuju</strain>
        <tissue evidence="1">Leaves</tissue>
    </source>
</reference>
<accession>A0ACB9F1Y9</accession>